<feature type="compositionally biased region" description="Basic and acidic residues" evidence="1">
    <location>
        <begin position="107"/>
        <end position="116"/>
    </location>
</feature>
<comment type="caution">
    <text evidence="2">The sequence shown here is derived from an EMBL/GenBank/DDBJ whole genome shotgun (WGS) entry which is preliminary data.</text>
</comment>
<evidence type="ECO:0000313" key="2">
    <source>
        <dbReference type="EMBL" id="PZG03974.1"/>
    </source>
</evidence>
<name>A0A2W2EGT1_9ACTN</name>
<feature type="region of interest" description="Disordered" evidence="1">
    <location>
        <begin position="93"/>
        <end position="127"/>
    </location>
</feature>
<sequence length="127" mass="14044">MPTRAPRRCTTTGCRGVPGPQGGKCPGCRARTGRASDQRRGSPTERGYGREHRDVFRPGVLARDPVCVLCGVRPSVVADHWPLDRKQLVARGLNPNDPVHGRGLCEPCDRVDKADRQPGGWNKRRRQ</sequence>
<dbReference type="EMBL" id="POTY01000436">
    <property type="protein sequence ID" value="PZG03974.1"/>
    <property type="molecule type" value="Genomic_DNA"/>
</dbReference>
<reference evidence="2 3" key="1">
    <citation type="submission" date="2018-01" db="EMBL/GenBank/DDBJ databases">
        <title>Draft genome sequence of Jishengella sp. NA12.</title>
        <authorList>
            <person name="Sahin N."/>
            <person name="Ay H."/>
            <person name="Saygin H."/>
        </authorList>
    </citation>
    <scope>NUCLEOTIDE SEQUENCE [LARGE SCALE GENOMIC DNA]</scope>
    <source>
        <strain evidence="2 3">NA12</strain>
    </source>
</reference>
<dbReference type="AlphaFoldDB" id="A0A2W2EGT1"/>
<feature type="compositionally biased region" description="Basic and acidic residues" evidence="1">
    <location>
        <begin position="34"/>
        <end position="51"/>
    </location>
</feature>
<evidence type="ECO:0000313" key="3">
    <source>
        <dbReference type="Proteomes" id="UP000248924"/>
    </source>
</evidence>
<feature type="region of interest" description="Disordered" evidence="1">
    <location>
        <begin position="1"/>
        <end position="51"/>
    </location>
</feature>
<evidence type="ECO:0000256" key="1">
    <source>
        <dbReference type="SAM" id="MobiDB-lite"/>
    </source>
</evidence>
<organism evidence="2 3">
    <name type="scientific">Micromonospora craterilacus</name>
    <dbReference type="NCBI Taxonomy" id="1655439"/>
    <lineage>
        <taxon>Bacteria</taxon>
        <taxon>Bacillati</taxon>
        <taxon>Actinomycetota</taxon>
        <taxon>Actinomycetes</taxon>
        <taxon>Micromonosporales</taxon>
        <taxon>Micromonosporaceae</taxon>
        <taxon>Micromonospora</taxon>
    </lineage>
</organism>
<accession>A0A2W2EGT1</accession>
<dbReference type="Proteomes" id="UP000248924">
    <property type="component" value="Unassembled WGS sequence"/>
</dbReference>
<gene>
    <name evidence="2" type="ORF">C1I95_33525</name>
</gene>
<proteinExistence type="predicted"/>
<protein>
    <submittedName>
        <fullName evidence="2">Holin</fullName>
    </submittedName>
</protein>
<keyword evidence="3" id="KW-1185">Reference proteome</keyword>